<accession>A0A167XSY3</accession>
<sequence length="58" mass="6546">MGGAGSRKQYARKLSGRKGTTRSPRQRLKLASSRIRLPHKLAKENQIKQENIIADTRS</sequence>
<evidence type="ECO:0000256" key="1">
    <source>
        <dbReference type="SAM" id="MobiDB-lite"/>
    </source>
</evidence>
<gene>
    <name evidence="2" type="ORF">FIBSPDRAFT_875365</name>
</gene>
<reference evidence="2 3" key="1">
    <citation type="journal article" date="2016" name="Mol. Biol. Evol.">
        <title>Comparative Genomics of Early-Diverging Mushroom-Forming Fungi Provides Insights into the Origins of Lignocellulose Decay Capabilities.</title>
        <authorList>
            <person name="Nagy L.G."/>
            <person name="Riley R."/>
            <person name="Tritt A."/>
            <person name="Adam C."/>
            <person name="Daum C."/>
            <person name="Floudas D."/>
            <person name="Sun H."/>
            <person name="Yadav J.S."/>
            <person name="Pangilinan J."/>
            <person name="Larsson K.H."/>
            <person name="Matsuura K."/>
            <person name="Barry K."/>
            <person name="Labutti K."/>
            <person name="Kuo R."/>
            <person name="Ohm R.A."/>
            <person name="Bhattacharya S.S."/>
            <person name="Shirouzu T."/>
            <person name="Yoshinaga Y."/>
            <person name="Martin F.M."/>
            <person name="Grigoriev I.V."/>
            <person name="Hibbett D.S."/>
        </authorList>
    </citation>
    <scope>NUCLEOTIDE SEQUENCE [LARGE SCALE GENOMIC DNA]</scope>
    <source>
        <strain evidence="2 3">CBS 109695</strain>
    </source>
</reference>
<dbReference type="AlphaFoldDB" id="A0A167XSY3"/>
<organism evidence="2 3">
    <name type="scientific">Athelia psychrophila</name>
    <dbReference type="NCBI Taxonomy" id="1759441"/>
    <lineage>
        <taxon>Eukaryota</taxon>
        <taxon>Fungi</taxon>
        <taxon>Dikarya</taxon>
        <taxon>Basidiomycota</taxon>
        <taxon>Agaricomycotina</taxon>
        <taxon>Agaricomycetes</taxon>
        <taxon>Agaricomycetidae</taxon>
        <taxon>Atheliales</taxon>
        <taxon>Atheliaceae</taxon>
        <taxon>Athelia</taxon>
    </lineage>
</organism>
<protein>
    <submittedName>
        <fullName evidence="2">Uncharacterized protein</fullName>
    </submittedName>
</protein>
<dbReference type="EMBL" id="KV417747">
    <property type="protein sequence ID" value="KZP07533.1"/>
    <property type="molecule type" value="Genomic_DNA"/>
</dbReference>
<proteinExistence type="predicted"/>
<evidence type="ECO:0000313" key="3">
    <source>
        <dbReference type="Proteomes" id="UP000076532"/>
    </source>
</evidence>
<keyword evidence="3" id="KW-1185">Reference proteome</keyword>
<name>A0A167XSY3_9AGAM</name>
<feature type="region of interest" description="Disordered" evidence="1">
    <location>
        <begin position="1"/>
        <end position="30"/>
    </location>
</feature>
<evidence type="ECO:0000313" key="2">
    <source>
        <dbReference type="EMBL" id="KZP07533.1"/>
    </source>
</evidence>
<dbReference type="Proteomes" id="UP000076532">
    <property type="component" value="Unassembled WGS sequence"/>
</dbReference>
<feature type="compositionally biased region" description="Basic residues" evidence="1">
    <location>
        <begin position="9"/>
        <end position="28"/>
    </location>
</feature>